<accession>K7MJE9</accession>
<reference evidence="2" key="2">
    <citation type="submission" date="2018-02" db="UniProtKB">
        <authorList>
            <consortium name="EnsemblPlants"/>
        </authorList>
    </citation>
    <scope>IDENTIFICATION</scope>
    <source>
        <strain evidence="2">Williams 82</strain>
    </source>
</reference>
<gene>
    <name evidence="1" type="ORF">GLYMA_17G013100</name>
</gene>
<dbReference type="AlphaFoldDB" id="K7MJE9"/>
<keyword evidence="3" id="KW-1185">Reference proteome</keyword>
<dbReference type="HOGENOM" id="CLU_2296738_0_0_1"/>
<dbReference type="EnsemblPlants" id="KRH02064">
    <property type="protein sequence ID" value="KRH02064"/>
    <property type="gene ID" value="GLYMA_17G013100"/>
</dbReference>
<proteinExistence type="predicted"/>
<evidence type="ECO:0000313" key="1">
    <source>
        <dbReference type="EMBL" id="KRH02064.1"/>
    </source>
</evidence>
<protein>
    <submittedName>
        <fullName evidence="1 2">Uncharacterized protein</fullName>
    </submittedName>
</protein>
<evidence type="ECO:0000313" key="3">
    <source>
        <dbReference type="Proteomes" id="UP000008827"/>
    </source>
</evidence>
<dbReference type="InParanoid" id="K7MJE9"/>
<reference evidence="1 2" key="1">
    <citation type="journal article" date="2010" name="Nature">
        <title>Genome sequence of the palaeopolyploid soybean.</title>
        <authorList>
            <person name="Schmutz J."/>
            <person name="Cannon S.B."/>
            <person name="Schlueter J."/>
            <person name="Ma J."/>
            <person name="Mitros T."/>
            <person name="Nelson W."/>
            <person name="Hyten D.L."/>
            <person name="Song Q."/>
            <person name="Thelen J.J."/>
            <person name="Cheng J."/>
            <person name="Xu D."/>
            <person name="Hellsten U."/>
            <person name="May G.D."/>
            <person name="Yu Y."/>
            <person name="Sakurai T."/>
            <person name="Umezawa T."/>
            <person name="Bhattacharyya M.K."/>
            <person name="Sandhu D."/>
            <person name="Valliyodan B."/>
            <person name="Lindquist E."/>
            <person name="Peto M."/>
            <person name="Grant D."/>
            <person name="Shu S."/>
            <person name="Goodstein D."/>
            <person name="Barry K."/>
            <person name="Futrell-Griggs M."/>
            <person name="Abernathy B."/>
            <person name="Du J."/>
            <person name="Tian Z."/>
            <person name="Zhu L."/>
            <person name="Gill N."/>
            <person name="Joshi T."/>
            <person name="Libault M."/>
            <person name="Sethuraman A."/>
            <person name="Zhang X.-C."/>
            <person name="Shinozaki K."/>
            <person name="Nguyen H.T."/>
            <person name="Wing R.A."/>
            <person name="Cregan P."/>
            <person name="Specht J."/>
            <person name="Grimwood J."/>
            <person name="Rokhsar D."/>
            <person name="Stacey G."/>
            <person name="Shoemaker R.C."/>
            <person name="Jackson S.A."/>
        </authorList>
    </citation>
    <scope>NUCLEOTIDE SEQUENCE [LARGE SCALE GENOMIC DNA]</scope>
    <source>
        <strain evidence="2">cv. Williams 82</strain>
        <tissue evidence="1">Callus</tissue>
    </source>
</reference>
<name>K7MJE9_SOYBN</name>
<reference evidence="1" key="3">
    <citation type="submission" date="2018-07" db="EMBL/GenBank/DDBJ databases">
        <title>WGS assembly of Glycine max.</title>
        <authorList>
            <person name="Schmutz J."/>
            <person name="Cannon S."/>
            <person name="Schlueter J."/>
            <person name="Ma J."/>
            <person name="Mitros T."/>
            <person name="Nelson W."/>
            <person name="Hyten D."/>
            <person name="Song Q."/>
            <person name="Thelen J."/>
            <person name="Cheng J."/>
            <person name="Xu D."/>
            <person name="Hellsten U."/>
            <person name="May G."/>
            <person name="Yu Y."/>
            <person name="Sakurai T."/>
            <person name="Umezawa T."/>
            <person name="Bhattacharyya M."/>
            <person name="Sandhu D."/>
            <person name="Valliyodan B."/>
            <person name="Lindquist E."/>
            <person name="Peto M."/>
            <person name="Grant D."/>
            <person name="Shu S."/>
            <person name="Goodstein D."/>
            <person name="Barry K."/>
            <person name="Futrell-Griggs M."/>
            <person name="Abernathy B."/>
            <person name="Du J."/>
            <person name="Tian Z."/>
            <person name="Zhu L."/>
            <person name="Gill N."/>
            <person name="Joshi T."/>
            <person name="Libault M."/>
            <person name="Sethuraman A."/>
            <person name="Zhang X."/>
            <person name="Shinozaki K."/>
            <person name="Nguyen H."/>
            <person name="Wing R."/>
            <person name="Cregan P."/>
            <person name="Specht J."/>
            <person name="Grimwood J."/>
            <person name="Rokhsar D."/>
            <person name="Stacey G."/>
            <person name="Shoemaker R."/>
            <person name="Jackson S."/>
        </authorList>
    </citation>
    <scope>NUCLEOTIDE SEQUENCE</scope>
    <source>
        <tissue evidence="1">Callus</tissue>
    </source>
</reference>
<evidence type="ECO:0000313" key="2">
    <source>
        <dbReference type="EnsemblPlants" id="KRH02064"/>
    </source>
</evidence>
<dbReference type="PaxDb" id="3847-GLYMA17G01655.1"/>
<sequence>MNNCCHAISNTELMQNCQVIFCQYTLNNNCLQSINGSFLTHLDISSDFAHKYQFCEVARLPNFLLSPPTTTVTLLLTTKIESPKIFTESINQLQAKYIYPI</sequence>
<organism evidence="2">
    <name type="scientific">Glycine max</name>
    <name type="common">Soybean</name>
    <name type="synonym">Glycine hispida</name>
    <dbReference type="NCBI Taxonomy" id="3847"/>
    <lineage>
        <taxon>Eukaryota</taxon>
        <taxon>Viridiplantae</taxon>
        <taxon>Streptophyta</taxon>
        <taxon>Embryophyta</taxon>
        <taxon>Tracheophyta</taxon>
        <taxon>Spermatophyta</taxon>
        <taxon>Magnoliopsida</taxon>
        <taxon>eudicotyledons</taxon>
        <taxon>Gunneridae</taxon>
        <taxon>Pentapetalae</taxon>
        <taxon>rosids</taxon>
        <taxon>fabids</taxon>
        <taxon>Fabales</taxon>
        <taxon>Fabaceae</taxon>
        <taxon>Papilionoideae</taxon>
        <taxon>50 kb inversion clade</taxon>
        <taxon>NPAAA clade</taxon>
        <taxon>indigoferoid/millettioid clade</taxon>
        <taxon>Phaseoleae</taxon>
        <taxon>Glycine</taxon>
        <taxon>Glycine subgen. Soja</taxon>
    </lineage>
</organism>
<dbReference type="EMBL" id="CM000850">
    <property type="protein sequence ID" value="KRH02064.1"/>
    <property type="molecule type" value="Genomic_DNA"/>
</dbReference>
<dbReference type="Gramene" id="KRH02064">
    <property type="protein sequence ID" value="KRH02064"/>
    <property type="gene ID" value="GLYMA_17G013100"/>
</dbReference>
<dbReference type="Proteomes" id="UP000008827">
    <property type="component" value="Chromosome 17"/>
</dbReference>